<dbReference type="Proteomes" id="UP000198287">
    <property type="component" value="Unassembled WGS sequence"/>
</dbReference>
<gene>
    <name evidence="2" type="ORF">Fcan01_14843</name>
</gene>
<organism evidence="2 3">
    <name type="scientific">Folsomia candida</name>
    <name type="common">Springtail</name>
    <dbReference type="NCBI Taxonomy" id="158441"/>
    <lineage>
        <taxon>Eukaryota</taxon>
        <taxon>Metazoa</taxon>
        <taxon>Ecdysozoa</taxon>
        <taxon>Arthropoda</taxon>
        <taxon>Hexapoda</taxon>
        <taxon>Collembola</taxon>
        <taxon>Entomobryomorpha</taxon>
        <taxon>Isotomoidea</taxon>
        <taxon>Isotomidae</taxon>
        <taxon>Proisotominae</taxon>
        <taxon>Folsomia</taxon>
    </lineage>
</organism>
<feature type="compositionally biased region" description="Polar residues" evidence="1">
    <location>
        <begin position="976"/>
        <end position="986"/>
    </location>
</feature>
<feature type="compositionally biased region" description="Basic and acidic residues" evidence="1">
    <location>
        <begin position="348"/>
        <end position="358"/>
    </location>
</feature>
<feature type="compositionally biased region" description="Basic and acidic residues" evidence="1">
    <location>
        <begin position="690"/>
        <end position="711"/>
    </location>
</feature>
<feature type="compositionally biased region" description="Low complexity" evidence="1">
    <location>
        <begin position="881"/>
        <end position="900"/>
    </location>
</feature>
<dbReference type="STRING" id="158441.A0A226DYQ6"/>
<feature type="compositionally biased region" description="Basic residues" evidence="1">
    <location>
        <begin position="761"/>
        <end position="771"/>
    </location>
</feature>
<dbReference type="OMA" id="SGCPFTF"/>
<feature type="region of interest" description="Disordered" evidence="1">
    <location>
        <begin position="627"/>
        <end position="844"/>
    </location>
</feature>
<feature type="compositionally biased region" description="Basic and acidic residues" evidence="1">
    <location>
        <begin position="641"/>
        <end position="665"/>
    </location>
</feature>
<feature type="region of interest" description="Disordered" evidence="1">
    <location>
        <begin position="863"/>
        <end position="962"/>
    </location>
</feature>
<evidence type="ECO:0000313" key="2">
    <source>
        <dbReference type="EMBL" id="OXA50190.1"/>
    </source>
</evidence>
<feature type="compositionally biased region" description="Basic and acidic residues" evidence="1">
    <location>
        <begin position="799"/>
        <end position="809"/>
    </location>
</feature>
<evidence type="ECO:0000313" key="3">
    <source>
        <dbReference type="Proteomes" id="UP000198287"/>
    </source>
</evidence>
<feature type="region of interest" description="Disordered" evidence="1">
    <location>
        <begin position="413"/>
        <end position="573"/>
    </location>
</feature>
<dbReference type="OrthoDB" id="10680588at2759"/>
<protein>
    <submittedName>
        <fullName evidence="2">Uncharacterized protein</fullName>
    </submittedName>
</protein>
<dbReference type="EMBL" id="LNIX01000009">
    <property type="protein sequence ID" value="OXA50190.1"/>
    <property type="molecule type" value="Genomic_DNA"/>
</dbReference>
<evidence type="ECO:0000256" key="1">
    <source>
        <dbReference type="SAM" id="MobiDB-lite"/>
    </source>
</evidence>
<feature type="compositionally biased region" description="Basic residues" evidence="1">
    <location>
        <begin position="1038"/>
        <end position="1065"/>
    </location>
</feature>
<feature type="compositionally biased region" description="Basic residues" evidence="1">
    <location>
        <begin position="722"/>
        <end position="732"/>
    </location>
</feature>
<feature type="compositionally biased region" description="Low complexity" evidence="1">
    <location>
        <begin position="282"/>
        <end position="297"/>
    </location>
</feature>
<feature type="compositionally biased region" description="Basic residues" evidence="1">
    <location>
        <begin position="779"/>
        <end position="798"/>
    </location>
</feature>
<dbReference type="AlphaFoldDB" id="A0A226DYQ6"/>
<proteinExistence type="predicted"/>
<feature type="compositionally biased region" description="Basic and acidic residues" evidence="1">
    <location>
        <begin position="169"/>
        <end position="179"/>
    </location>
</feature>
<reference evidence="2 3" key="1">
    <citation type="submission" date="2015-12" db="EMBL/GenBank/DDBJ databases">
        <title>The genome of Folsomia candida.</title>
        <authorList>
            <person name="Faddeeva A."/>
            <person name="Derks M.F."/>
            <person name="Anvar Y."/>
            <person name="Smit S."/>
            <person name="Van Straalen N."/>
            <person name="Roelofs D."/>
        </authorList>
    </citation>
    <scope>NUCLEOTIDE SEQUENCE [LARGE SCALE GENOMIC DNA]</scope>
    <source>
        <strain evidence="2 3">VU population</strain>
        <tissue evidence="2">Whole body</tissue>
    </source>
</reference>
<feature type="compositionally biased region" description="Polar residues" evidence="1">
    <location>
        <begin position="928"/>
        <end position="950"/>
    </location>
</feature>
<feature type="region of interest" description="Disordered" evidence="1">
    <location>
        <begin position="149"/>
        <end position="185"/>
    </location>
</feature>
<comment type="caution">
    <text evidence="2">The sequence shown here is derived from an EMBL/GenBank/DDBJ whole genome shotgun (WGS) entry which is preliminary data.</text>
</comment>
<feature type="compositionally biased region" description="Pro residues" evidence="1">
    <location>
        <begin position="39"/>
        <end position="50"/>
    </location>
</feature>
<feature type="region of interest" description="Disordered" evidence="1">
    <location>
        <begin position="976"/>
        <end position="1073"/>
    </location>
</feature>
<feature type="compositionally biased region" description="Acidic residues" evidence="1">
    <location>
        <begin position="666"/>
        <end position="689"/>
    </location>
</feature>
<feature type="region of interest" description="Disordered" evidence="1">
    <location>
        <begin position="38"/>
        <end position="86"/>
    </location>
</feature>
<feature type="region of interest" description="Disordered" evidence="1">
    <location>
        <begin position="282"/>
        <end position="396"/>
    </location>
</feature>
<accession>A0A226DYQ6</accession>
<feature type="compositionally biased region" description="Acidic residues" evidence="1">
    <location>
        <begin position="510"/>
        <end position="558"/>
    </location>
</feature>
<sequence>MILKMGFRSSSILVAVAAIFIISDFTTVNSLSLPHRFLPGPPRGPRPPQFFPRLGRPSSNLDRRSLEEDSDEDENESQARVEPQITPLNRDECLAKLLCGMSVPVTGGGSPKNGYYSEYANIVAKFFEAFPLEEEEKSAESFEAYNDYSVEEDEGKASSKPVRLNSKLRRPDDHHKSSSDHPLYSAAPVAGGLQLFDLAIINQAKNSSADKSDDDERNARLIDLRTARARKMVAKLGEKLQTVRQCQQISGCPFTFKQLRASIKLKTGPSVSLNIRPLTTGSALSSTATSSSSLSSSPPKPKPNEDSDPLPPVPPVKYTYNTNSYRPLQKARPKPASTELSLGDPVIDTEKDTHKGNDDELEEFFGPPPVFGSNGRPISQPKPSYLRPQNPLQQQQQQIQKLQSVDVEYVPYQPPITRGTGSKAKVQSGSPFPKRKQVVGYKTPTFQIKRRPEGENDEFDDVNLSAGPVSLIGGDQQQQQQQFEHAGVQYIIQDTQENVKQQQQKPKETDTEDDDDGSDEEDDEDAEDEEDEDADADDVDEKDEEDDDEDEEDKDEEEKETKKKKATVAPTVSAAEVISAPKKKITSYKNPSAESFVVIEEEFPTKKNAEDDEQDHPDNAWTKLAFATSSALIKEPKNKKKTELEEKNDEKLNLSTEKKGSSEKEDTSDESKEEEEEDDQEEEDEEEEGEKSSRSQPKPEDEKKTKDKVESQDDSAEEEKSRNRRPSKKSKKNNNTPKLILNDENEFDRVTSTLSRPVTSKPKKSTKKSSNKGRDSSKSSKKSGDKKKKSKKSKKSKKPKENSEEEVRTKPKAQPLLEIGGRPVVPLPEKESQQTKKTGALSRFKFSLVRPFGVQTKEEAAANAYQQTTKSDYKPSLPTYSSSPSSSSFKKPSSSSPSSSFRRESLFGSSKPSSAQDDHKQQSHSSSYLPTISFGSGISNMKIGNSHANPSSGSSSSKTPAMYTFPFGSPFSTLKTLFKRPSSSSSQDEDMGHQNAPLVPISAYMHRPAGPESNNFKRGTPPHIAQGSDEVVTSHQNSRNRGRTGIKSSKKKDGGKKKKNYKVKQSKPSVSSH</sequence>
<feature type="compositionally biased region" description="Polar residues" evidence="1">
    <location>
        <begin position="492"/>
        <end position="504"/>
    </location>
</feature>
<keyword evidence="3" id="KW-1185">Reference proteome</keyword>
<name>A0A226DYQ6_FOLCA</name>